<organism evidence="2 3">
    <name type="scientific">Stackebrandtia nassauensis (strain DSM 44728 / CIP 108903 / NRRL B-16338 / NBRC 102104 / LLR-40K-21)</name>
    <dbReference type="NCBI Taxonomy" id="446470"/>
    <lineage>
        <taxon>Bacteria</taxon>
        <taxon>Bacillati</taxon>
        <taxon>Actinomycetota</taxon>
        <taxon>Actinomycetes</taxon>
        <taxon>Glycomycetales</taxon>
        <taxon>Glycomycetaceae</taxon>
        <taxon>Stackebrandtia</taxon>
    </lineage>
</organism>
<feature type="region of interest" description="Disordered" evidence="1">
    <location>
        <begin position="108"/>
        <end position="145"/>
    </location>
</feature>
<accession>D3Q3Q0</accession>
<feature type="compositionally biased region" description="Basic and acidic residues" evidence="1">
    <location>
        <begin position="132"/>
        <end position="145"/>
    </location>
</feature>
<dbReference type="STRING" id="446470.Snas_4320"/>
<dbReference type="OrthoDB" id="3291728at2"/>
<dbReference type="RefSeq" id="WP_013019538.1">
    <property type="nucleotide sequence ID" value="NC_013947.1"/>
</dbReference>
<protein>
    <submittedName>
        <fullName evidence="2">Uncharacterized protein</fullName>
    </submittedName>
</protein>
<dbReference type="HOGENOM" id="CLU_148707_0_0_11"/>
<evidence type="ECO:0000313" key="3">
    <source>
        <dbReference type="Proteomes" id="UP000000844"/>
    </source>
</evidence>
<reference evidence="2 3" key="1">
    <citation type="journal article" date="2009" name="Stand. Genomic Sci.">
        <title>Complete genome sequence of Stackebrandtia nassauensis type strain (LLR-40K-21).</title>
        <authorList>
            <person name="Munk C."/>
            <person name="Lapidus A."/>
            <person name="Copeland A."/>
            <person name="Jando M."/>
            <person name="Mayilraj S."/>
            <person name="Glavina Del Rio T."/>
            <person name="Nolan M."/>
            <person name="Chen F."/>
            <person name="Lucas S."/>
            <person name="Tice H."/>
            <person name="Cheng J.F."/>
            <person name="Han C."/>
            <person name="Detter J.C."/>
            <person name="Bruce D."/>
            <person name="Goodwin L."/>
            <person name="Chain P."/>
            <person name="Pitluck S."/>
            <person name="Goker M."/>
            <person name="Ovchinikova G."/>
            <person name="Pati A."/>
            <person name="Ivanova N."/>
            <person name="Mavromatis K."/>
            <person name="Chen A."/>
            <person name="Palaniappan K."/>
            <person name="Land M."/>
            <person name="Hauser L."/>
            <person name="Chang Y.J."/>
            <person name="Jeffries C.D."/>
            <person name="Bristow J."/>
            <person name="Eisen J.A."/>
            <person name="Markowitz V."/>
            <person name="Hugenholtz P."/>
            <person name="Kyrpides N.C."/>
            <person name="Klenk H.P."/>
        </authorList>
    </citation>
    <scope>NUCLEOTIDE SEQUENCE [LARGE SCALE GENOMIC DNA]</scope>
    <source>
        <strain evidence="3">DSM 44728 / CIP 108903 / NRRL B-16338 / NBRC 102104 / LLR-40K-21</strain>
    </source>
</reference>
<evidence type="ECO:0000313" key="2">
    <source>
        <dbReference type="EMBL" id="ADD43967.1"/>
    </source>
</evidence>
<dbReference type="EMBL" id="CP001778">
    <property type="protein sequence ID" value="ADD43967.1"/>
    <property type="molecule type" value="Genomic_DNA"/>
</dbReference>
<keyword evidence="3" id="KW-1185">Reference proteome</keyword>
<dbReference type="KEGG" id="sna:Snas_4320"/>
<evidence type="ECO:0000256" key="1">
    <source>
        <dbReference type="SAM" id="MobiDB-lite"/>
    </source>
</evidence>
<dbReference type="AlphaFoldDB" id="D3Q3Q0"/>
<gene>
    <name evidence="2" type="ordered locus">Snas_4320</name>
</gene>
<dbReference type="Proteomes" id="UP000000844">
    <property type="component" value="Chromosome"/>
</dbReference>
<name>D3Q3Q0_STANL</name>
<sequence>MCSDVVAGDLNDLRIAALNLGKMSELYTNGAFVLGIAQGADTETYGRPHEWWSYVEQQLATALRFTYDRLNDGQEALLAAIDAYAYVDGDNAKGLTDVGKEYKEYISNPNNVGDEKYYDPPPLHTMVDAPDLGDKPEGWEEKYDG</sequence>
<proteinExistence type="predicted"/>